<protein>
    <submittedName>
        <fullName evidence="2">Uncharacterized protein</fullName>
    </submittedName>
</protein>
<dbReference type="OrthoDB" id="549452at2759"/>
<proteinExistence type="predicted"/>
<feature type="region of interest" description="Disordered" evidence="1">
    <location>
        <begin position="263"/>
        <end position="416"/>
    </location>
</feature>
<comment type="caution">
    <text evidence="2">The sequence shown here is derived from an EMBL/GenBank/DDBJ whole genome shotgun (WGS) entry which is preliminary data.</text>
</comment>
<reference evidence="2" key="1">
    <citation type="journal article" date="2020" name="bioRxiv">
        <title>Comparative genomics of Chlamydomonas.</title>
        <authorList>
            <person name="Craig R.J."/>
            <person name="Hasan A.R."/>
            <person name="Ness R.W."/>
            <person name="Keightley P.D."/>
        </authorList>
    </citation>
    <scope>NUCLEOTIDE SEQUENCE</scope>
    <source>
        <strain evidence="2">CCAP 11/70</strain>
    </source>
</reference>
<name>A0A836C501_9CHLO</name>
<gene>
    <name evidence="2" type="ORF">HYH03_001954</name>
</gene>
<feature type="region of interest" description="Disordered" evidence="1">
    <location>
        <begin position="91"/>
        <end position="112"/>
    </location>
</feature>
<feature type="compositionally biased region" description="Polar residues" evidence="1">
    <location>
        <begin position="94"/>
        <end position="109"/>
    </location>
</feature>
<evidence type="ECO:0000256" key="1">
    <source>
        <dbReference type="SAM" id="MobiDB-lite"/>
    </source>
</evidence>
<feature type="compositionally biased region" description="Low complexity" evidence="1">
    <location>
        <begin position="366"/>
        <end position="375"/>
    </location>
</feature>
<dbReference type="Proteomes" id="UP000612055">
    <property type="component" value="Unassembled WGS sequence"/>
</dbReference>
<keyword evidence="3" id="KW-1185">Reference proteome</keyword>
<sequence>MPPTPSSKSRAGAGGAGAQTPPSAAIAVSHIASCPPGSTDVGSCRIRLPAAVWSGAGVGYHQPVLVSVPSEGEGSSGAPYRLLCVAALSDDDASTSTPNTTSRAGSSPSLTAATATVDPTVVVLPPGGSLEGLRARLRRPPAWGAEEGGQAGAGVNAEEVEGGTGAEQCGRAAAVVEACPGCSSIAAVEAASEAEVLLPPDSPLLPAAPYALGPRLWQALVLPGCSLALSDSLAVQVASLLPRRAPGTPLRIVPSTRLTFAAAGDWPQTPGQAQQAQAQEPVQGAGQEAAAVAAEDGETEGAGPGPGSESASRRSKAGAKGGRGGRAQEVGSEDGEGTPGSIVRGTGSSGSRKGGGRTGSKRDEAGAGPPEASAEGGDGTGAECKEGAKAGKSGSKAKSSKAKTKSRSGAGAGGVLQASASAFDALLALGEDD</sequence>
<evidence type="ECO:0000313" key="3">
    <source>
        <dbReference type="Proteomes" id="UP000612055"/>
    </source>
</evidence>
<evidence type="ECO:0000313" key="2">
    <source>
        <dbReference type="EMBL" id="KAG2500380.1"/>
    </source>
</evidence>
<accession>A0A836C501</accession>
<dbReference type="AlphaFoldDB" id="A0A836C501"/>
<feature type="region of interest" description="Disordered" evidence="1">
    <location>
        <begin position="1"/>
        <end position="22"/>
    </location>
</feature>
<feature type="compositionally biased region" description="Low complexity" evidence="1">
    <location>
        <begin position="267"/>
        <end position="294"/>
    </location>
</feature>
<dbReference type="EMBL" id="JAEHOE010000004">
    <property type="protein sequence ID" value="KAG2500380.1"/>
    <property type="molecule type" value="Genomic_DNA"/>
</dbReference>
<organism evidence="2 3">
    <name type="scientific">Edaphochlamys debaryana</name>
    <dbReference type="NCBI Taxonomy" id="47281"/>
    <lineage>
        <taxon>Eukaryota</taxon>
        <taxon>Viridiplantae</taxon>
        <taxon>Chlorophyta</taxon>
        <taxon>core chlorophytes</taxon>
        <taxon>Chlorophyceae</taxon>
        <taxon>CS clade</taxon>
        <taxon>Chlamydomonadales</taxon>
        <taxon>Chlamydomonadales incertae sedis</taxon>
        <taxon>Edaphochlamys</taxon>
    </lineage>
</organism>